<dbReference type="Proteomes" id="UP000248330">
    <property type="component" value="Unassembled WGS sequence"/>
</dbReference>
<evidence type="ECO:0000313" key="2">
    <source>
        <dbReference type="Proteomes" id="UP000248330"/>
    </source>
</evidence>
<proteinExistence type="predicted"/>
<sequence>MSHLSESLRELPAFEPPADGWSRLQQALQPAPRRRRRATAALALAASVLAAVGIVRLMPPQALSPADPEIAALMQRSQALERHLVRLRPQVVVWDARYAATTQAIESDIAMVDLQLNHASAAGARTLWENRVSLLDRLVATHQAAGEGPSAVALAPAQQEWSL</sequence>
<name>A0A318E6R7_9GAMM</name>
<gene>
    <name evidence="1" type="ORF">C8D93_106127</name>
</gene>
<dbReference type="RefSeq" id="WP_110265467.1">
    <property type="nucleotide sequence ID" value="NZ_CAKZQT010000001.1"/>
</dbReference>
<comment type="caution">
    <text evidence="1">The sequence shown here is derived from an EMBL/GenBank/DDBJ whole genome shotgun (WGS) entry which is preliminary data.</text>
</comment>
<dbReference type="OrthoDB" id="9870779at2"/>
<protein>
    <submittedName>
        <fullName evidence="1">Uncharacterized protein</fullName>
    </submittedName>
</protein>
<organism evidence="1 2">
    <name type="scientific">Sinimarinibacterium flocculans</name>
    <dbReference type="NCBI Taxonomy" id="985250"/>
    <lineage>
        <taxon>Bacteria</taxon>
        <taxon>Pseudomonadati</taxon>
        <taxon>Pseudomonadota</taxon>
        <taxon>Gammaproteobacteria</taxon>
        <taxon>Nevskiales</taxon>
        <taxon>Nevskiaceae</taxon>
        <taxon>Sinimarinibacterium</taxon>
    </lineage>
</organism>
<keyword evidence="2" id="KW-1185">Reference proteome</keyword>
<reference evidence="1 2" key="1">
    <citation type="submission" date="2018-04" db="EMBL/GenBank/DDBJ databases">
        <title>Genomic Encyclopedia of Type Strains, Phase IV (KMG-IV): sequencing the most valuable type-strain genomes for metagenomic binning, comparative biology and taxonomic classification.</title>
        <authorList>
            <person name="Goeker M."/>
        </authorList>
    </citation>
    <scope>NUCLEOTIDE SEQUENCE [LARGE SCALE GENOMIC DNA]</scope>
    <source>
        <strain evidence="1 2">DSM 104150</strain>
    </source>
</reference>
<dbReference type="EMBL" id="QICN01000006">
    <property type="protein sequence ID" value="PXV67150.1"/>
    <property type="molecule type" value="Genomic_DNA"/>
</dbReference>
<accession>A0A318E6R7</accession>
<evidence type="ECO:0000313" key="1">
    <source>
        <dbReference type="EMBL" id="PXV67150.1"/>
    </source>
</evidence>
<dbReference type="AlphaFoldDB" id="A0A318E6R7"/>